<dbReference type="GO" id="GO:0000160">
    <property type="term" value="P:phosphorelay signal transduction system"/>
    <property type="evidence" value="ECO:0007669"/>
    <property type="project" value="InterPro"/>
</dbReference>
<evidence type="ECO:0000259" key="3">
    <source>
        <dbReference type="PROSITE" id="PS50110"/>
    </source>
</evidence>
<keyword evidence="5" id="KW-1185">Reference proteome</keyword>
<protein>
    <submittedName>
        <fullName evidence="4">Response regulator</fullName>
    </submittedName>
</protein>
<dbReference type="eggNOG" id="COG0745">
    <property type="taxonomic scope" value="Bacteria"/>
</dbReference>
<reference evidence="4 5" key="1">
    <citation type="submission" date="2014-09" db="EMBL/GenBank/DDBJ databases">
        <title>Using Illumina technology Improving SMRT sequencing Genome Assembly by RASTools.</title>
        <authorList>
            <person name="Zhou Y."/>
            <person name="Ma T."/>
            <person name="Liu T."/>
        </authorList>
    </citation>
    <scope>NUCLEOTIDE SEQUENCE [LARGE SCALE GENOMIC DNA]</scope>
    <source>
        <strain evidence="4 5">ATCC 55669</strain>
    </source>
</reference>
<dbReference type="EMBL" id="CP009571">
    <property type="protein sequence ID" value="AIT05647.1"/>
    <property type="molecule type" value="Genomic_DNA"/>
</dbReference>
<feature type="domain" description="Response regulatory" evidence="3">
    <location>
        <begin position="12"/>
        <end position="121"/>
    </location>
</feature>
<evidence type="ECO:0000313" key="4">
    <source>
        <dbReference type="EMBL" id="AIT05647.1"/>
    </source>
</evidence>
<dbReference type="InterPro" id="IPR011006">
    <property type="entry name" value="CheY-like_superfamily"/>
</dbReference>
<dbReference type="PROSITE" id="PS50110">
    <property type="entry name" value="RESPONSE_REGULATORY"/>
    <property type="match status" value="1"/>
</dbReference>
<name>A0A097EDL2_9SPHN</name>
<dbReference type="KEGG" id="stax:MC45_03655"/>
<dbReference type="STRING" id="1549858.MC45_03655"/>
<dbReference type="Proteomes" id="UP000033200">
    <property type="component" value="Chromosome"/>
</dbReference>
<organism evidence="4 5">
    <name type="scientific">Sphingomonas taxi</name>
    <dbReference type="NCBI Taxonomy" id="1549858"/>
    <lineage>
        <taxon>Bacteria</taxon>
        <taxon>Pseudomonadati</taxon>
        <taxon>Pseudomonadota</taxon>
        <taxon>Alphaproteobacteria</taxon>
        <taxon>Sphingomonadales</taxon>
        <taxon>Sphingomonadaceae</taxon>
        <taxon>Sphingomonas</taxon>
    </lineage>
</organism>
<keyword evidence="1 2" id="KW-0597">Phosphoprotein</keyword>
<accession>A0A097EDL2</accession>
<evidence type="ECO:0000256" key="1">
    <source>
        <dbReference type="ARBA" id="ARBA00022553"/>
    </source>
</evidence>
<dbReference type="AlphaFoldDB" id="A0A097EDL2"/>
<gene>
    <name evidence="4" type="ORF">MC45_03655</name>
</gene>
<evidence type="ECO:0000313" key="5">
    <source>
        <dbReference type="Proteomes" id="UP000033200"/>
    </source>
</evidence>
<dbReference type="RefSeq" id="WP_038659641.1">
    <property type="nucleotide sequence ID" value="NZ_CP009571.1"/>
</dbReference>
<sequence>MLFGRKKRQIVRLLVVEDEPLIAFDVEHLLTDASYQIVATVDRVADAVRVLRSDAEVDLVLVDVHLADGSGLDVARAAGEGGVPVLFVTGNFPAEAMPLAAGCLAKPYQQRDLIGAIEAIEAKRAGRKTKRLPSGFQLFEAPAG</sequence>
<feature type="modified residue" description="4-aspartylphosphate" evidence="2">
    <location>
        <position position="63"/>
    </location>
</feature>
<dbReference type="HOGENOM" id="CLU_000445_69_11_5"/>
<dbReference type="InterPro" id="IPR001789">
    <property type="entry name" value="Sig_transdc_resp-reg_receiver"/>
</dbReference>
<dbReference type="Pfam" id="PF00072">
    <property type="entry name" value="Response_reg"/>
    <property type="match status" value="1"/>
</dbReference>
<dbReference type="InterPro" id="IPR050595">
    <property type="entry name" value="Bact_response_regulator"/>
</dbReference>
<dbReference type="Gene3D" id="3.40.50.2300">
    <property type="match status" value="1"/>
</dbReference>
<dbReference type="PANTHER" id="PTHR44591">
    <property type="entry name" value="STRESS RESPONSE REGULATOR PROTEIN 1"/>
    <property type="match status" value="1"/>
</dbReference>
<dbReference type="PANTHER" id="PTHR44591:SF21">
    <property type="entry name" value="TWO-COMPONENT RESPONSE REGULATOR"/>
    <property type="match status" value="1"/>
</dbReference>
<proteinExistence type="predicted"/>
<dbReference type="SMART" id="SM00448">
    <property type="entry name" value="REC"/>
    <property type="match status" value="1"/>
</dbReference>
<dbReference type="SUPFAM" id="SSF52172">
    <property type="entry name" value="CheY-like"/>
    <property type="match status" value="1"/>
</dbReference>
<evidence type="ECO:0000256" key="2">
    <source>
        <dbReference type="PROSITE-ProRule" id="PRU00169"/>
    </source>
</evidence>